<evidence type="ECO:0000256" key="5">
    <source>
        <dbReference type="ARBA" id="ARBA00022982"/>
    </source>
</evidence>
<dbReference type="SUPFAM" id="SSF54862">
    <property type="entry name" value="4Fe-4S ferredoxins"/>
    <property type="match status" value="1"/>
</dbReference>
<organism evidence="9 10">
    <name type="scientific">Gordonibacter faecis</name>
    <dbReference type="NCBI Taxonomy" id="3047475"/>
    <lineage>
        <taxon>Bacteria</taxon>
        <taxon>Bacillati</taxon>
        <taxon>Actinomycetota</taxon>
        <taxon>Coriobacteriia</taxon>
        <taxon>Eggerthellales</taxon>
        <taxon>Eggerthellaceae</taxon>
        <taxon>Gordonibacter</taxon>
    </lineage>
</organism>
<dbReference type="EMBL" id="JASJEU010000012">
    <property type="protein sequence ID" value="MDJ1650375.1"/>
    <property type="molecule type" value="Genomic_DNA"/>
</dbReference>
<keyword evidence="5" id="KW-0249">Electron transport</keyword>
<gene>
    <name evidence="9" type="ORF">QNJ86_06150</name>
</gene>
<keyword evidence="10" id="KW-1185">Reference proteome</keyword>
<dbReference type="InterPro" id="IPR050954">
    <property type="entry name" value="ET_IronSulfur_Cluster-Binding"/>
</dbReference>
<dbReference type="RefSeq" id="WP_283831725.1">
    <property type="nucleotide sequence ID" value="NZ_JASJEU010000012.1"/>
</dbReference>
<keyword evidence="6" id="KW-0408">Iron</keyword>
<reference evidence="9 10" key="1">
    <citation type="submission" date="2023-05" db="EMBL/GenBank/DDBJ databases">
        <title>Gordonibacter KGMB12511T sp. nov., isolated from faeces of healthy Korean.</title>
        <authorList>
            <person name="Kim H.S."/>
            <person name="Kim J.-S."/>
            <person name="Suh M.K."/>
            <person name="Eom M.K."/>
            <person name="Do H.E."/>
            <person name="Lee J.-S."/>
        </authorList>
    </citation>
    <scope>NUCLEOTIDE SEQUENCE [LARGE SCALE GENOMIC DNA]</scope>
    <source>
        <strain evidence="9 10">KGMB12511</strain>
    </source>
</reference>
<evidence type="ECO:0000256" key="1">
    <source>
        <dbReference type="ARBA" id="ARBA00022448"/>
    </source>
</evidence>
<dbReference type="InterPro" id="IPR017896">
    <property type="entry name" value="4Fe4S_Fe-S-bd"/>
</dbReference>
<feature type="domain" description="4Fe-4S ferredoxin-type" evidence="8">
    <location>
        <begin position="92"/>
        <end position="121"/>
    </location>
</feature>
<evidence type="ECO:0000256" key="2">
    <source>
        <dbReference type="ARBA" id="ARBA00022485"/>
    </source>
</evidence>
<keyword evidence="1" id="KW-0813">Transport</keyword>
<dbReference type="Pfam" id="PF12800">
    <property type="entry name" value="Fer4_4"/>
    <property type="match status" value="1"/>
</dbReference>
<dbReference type="InterPro" id="IPR017900">
    <property type="entry name" value="4Fe4S_Fe_S_CS"/>
</dbReference>
<evidence type="ECO:0000313" key="10">
    <source>
        <dbReference type="Proteomes" id="UP001232750"/>
    </source>
</evidence>
<evidence type="ECO:0000313" key="9">
    <source>
        <dbReference type="EMBL" id="MDJ1650375.1"/>
    </source>
</evidence>
<evidence type="ECO:0000256" key="6">
    <source>
        <dbReference type="ARBA" id="ARBA00023004"/>
    </source>
</evidence>
<name>A0ABT7DQD7_9ACTN</name>
<keyword evidence="3" id="KW-0479">Metal-binding</keyword>
<comment type="caution">
    <text evidence="9">The sequence shown here is derived from an EMBL/GenBank/DDBJ whole genome shotgun (WGS) entry which is preliminary data.</text>
</comment>
<evidence type="ECO:0000256" key="4">
    <source>
        <dbReference type="ARBA" id="ARBA00022737"/>
    </source>
</evidence>
<keyword evidence="7" id="KW-0411">Iron-sulfur</keyword>
<dbReference type="Gene3D" id="3.30.70.20">
    <property type="match status" value="2"/>
</dbReference>
<keyword evidence="2" id="KW-0004">4Fe-4S</keyword>
<dbReference type="Proteomes" id="UP001232750">
    <property type="component" value="Unassembled WGS sequence"/>
</dbReference>
<feature type="domain" description="4Fe-4S ferredoxin-type" evidence="8">
    <location>
        <begin position="59"/>
        <end position="91"/>
    </location>
</feature>
<feature type="domain" description="4Fe-4S ferredoxin-type" evidence="8">
    <location>
        <begin position="3"/>
        <end position="33"/>
    </location>
</feature>
<dbReference type="PROSITE" id="PS00198">
    <property type="entry name" value="4FE4S_FER_1"/>
    <property type="match status" value="1"/>
</dbReference>
<proteinExistence type="predicted"/>
<dbReference type="CDD" id="cd16371">
    <property type="entry name" value="DMSOR_beta_like"/>
    <property type="match status" value="1"/>
</dbReference>
<evidence type="ECO:0000259" key="8">
    <source>
        <dbReference type="PROSITE" id="PS51379"/>
    </source>
</evidence>
<evidence type="ECO:0000256" key="7">
    <source>
        <dbReference type="ARBA" id="ARBA00023014"/>
    </source>
</evidence>
<keyword evidence="4" id="KW-0677">Repeat</keyword>
<evidence type="ECO:0000256" key="3">
    <source>
        <dbReference type="ARBA" id="ARBA00022723"/>
    </source>
</evidence>
<accession>A0ABT7DQD7</accession>
<dbReference type="PROSITE" id="PS51379">
    <property type="entry name" value="4FE4S_FER_2"/>
    <property type="match status" value="3"/>
</dbReference>
<dbReference type="PANTHER" id="PTHR43177">
    <property type="entry name" value="PROTEIN NRFC"/>
    <property type="match status" value="1"/>
</dbReference>
<sequence>MAFGFFFDNARCTGCKTCEMACKDYHDLGVEATFRRVIDYEGGTWRPAHGAGGVEEVEGVFAYHVSLACNHCGNPACTKVCPTGAMHKDEAGLVWPDERKCIGCGYCTMACPYHAPFIDQRLKRSSKCDGCRERQAEGKLPICVEACPTRALDCGEPLELAQRHPDAVRSILPLPAEDATWPNLLIAPSPAALLAAETGQGSIANWEEI</sequence>
<protein>
    <submittedName>
        <fullName evidence="9">4Fe-4S dicluster domain-containing protein</fullName>
    </submittedName>
</protein>
<dbReference type="PANTHER" id="PTHR43177:SF5">
    <property type="entry name" value="ANAEROBIC DIMETHYL SULFOXIDE REDUCTASE CHAIN B-RELATED"/>
    <property type="match status" value="1"/>
</dbReference>
<dbReference type="Pfam" id="PF13247">
    <property type="entry name" value="Fer4_11"/>
    <property type="match status" value="1"/>
</dbReference>